<evidence type="ECO:0000256" key="7">
    <source>
        <dbReference type="SAM" id="SignalP"/>
    </source>
</evidence>
<evidence type="ECO:0000313" key="10">
    <source>
        <dbReference type="EMBL" id="GFE78991.1"/>
    </source>
</evidence>
<dbReference type="Gene3D" id="2.170.130.10">
    <property type="entry name" value="TonB-dependent receptor, plug domain"/>
    <property type="match status" value="1"/>
</dbReference>
<evidence type="ECO:0000256" key="5">
    <source>
        <dbReference type="ARBA" id="ARBA00023237"/>
    </source>
</evidence>
<feature type="domain" description="TonB-dependent receptor-like beta-barrel" evidence="8">
    <location>
        <begin position="384"/>
        <end position="951"/>
    </location>
</feature>
<feature type="chain" id="PRO_5032615534" evidence="7">
    <location>
        <begin position="31"/>
        <end position="993"/>
    </location>
</feature>
<evidence type="ECO:0000313" key="11">
    <source>
        <dbReference type="Proteomes" id="UP000445000"/>
    </source>
</evidence>
<evidence type="ECO:0000259" key="8">
    <source>
        <dbReference type="Pfam" id="PF00593"/>
    </source>
</evidence>
<name>A0A829Y7K1_9GAMM</name>
<comment type="caution">
    <text evidence="10">The sequence shown here is derived from an EMBL/GenBank/DDBJ whole genome shotgun (WGS) entry which is preliminary data.</text>
</comment>
<proteinExistence type="inferred from homology"/>
<keyword evidence="3 6" id="KW-0798">TonB box</keyword>
<dbReference type="PROSITE" id="PS01156">
    <property type="entry name" value="TONB_DEPENDENT_REC_2"/>
    <property type="match status" value="1"/>
</dbReference>
<comment type="subcellular location">
    <subcellularLocation>
        <location evidence="1 6">Cell outer membrane</location>
    </subcellularLocation>
</comment>
<dbReference type="InterPro" id="IPR012910">
    <property type="entry name" value="Plug_dom"/>
</dbReference>
<dbReference type="RefSeq" id="WP_161810821.1">
    <property type="nucleotide sequence ID" value="NZ_BLJN01000001.1"/>
</dbReference>
<accession>A0A829Y7K1</accession>
<evidence type="ECO:0000256" key="1">
    <source>
        <dbReference type="ARBA" id="ARBA00004442"/>
    </source>
</evidence>
<comment type="similarity">
    <text evidence="6">Belongs to the TonB-dependent receptor family.</text>
</comment>
<feature type="domain" description="TonB-dependent receptor plug" evidence="9">
    <location>
        <begin position="55"/>
        <end position="161"/>
    </location>
</feature>
<dbReference type="EMBL" id="BLJN01000001">
    <property type="protein sequence ID" value="GFE78991.1"/>
    <property type="molecule type" value="Genomic_DNA"/>
</dbReference>
<dbReference type="Gene3D" id="2.40.170.20">
    <property type="entry name" value="TonB-dependent receptor, beta-barrel domain"/>
    <property type="match status" value="1"/>
</dbReference>
<gene>
    <name evidence="10" type="ORF">GCM10011487_09910</name>
</gene>
<dbReference type="Pfam" id="PF00593">
    <property type="entry name" value="TonB_dep_Rec_b-barrel"/>
    <property type="match status" value="1"/>
</dbReference>
<evidence type="ECO:0000259" key="9">
    <source>
        <dbReference type="Pfam" id="PF07715"/>
    </source>
</evidence>
<dbReference type="AlphaFoldDB" id="A0A829Y7K1"/>
<dbReference type="SUPFAM" id="SSF56935">
    <property type="entry name" value="Porins"/>
    <property type="match status" value="1"/>
</dbReference>
<dbReference type="PANTHER" id="PTHR47234">
    <property type="match status" value="1"/>
</dbReference>
<keyword evidence="11" id="KW-1185">Reference proteome</keyword>
<protein>
    <submittedName>
        <fullName evidence="10">TonB-dependent receptor</fullName>
    </submittedName>
</protein>
<evidence type="ECO:0000256" key="6">
    <source>
        <dbReference type="RuleBase" id="RU003357"/>
    </source>
</evidence>
<dbReference type="GO" id="GO:0009279">
    <property type="term" value="C:cell outer membrane"/>
    <property type="evidence" value="ECO:0007669"/>
    <property type="project" value="UniProtKB-SubCell"/>
</dbReference>
<dbReference type="InterPro" id="IPR010917">
    <property type="entry name" value="TonB_rcpt_CS"/>
</dbReference>
<reference evidence="11" key="1">
    <citation type="submission" date="2020-01" db="EMBL/GenBank/DDBJ databases">
        <title>'Steroidobacter agaridevorans' sp. nov., agar-degrading bacteria isolated from rhizosphere soils.</title>
        <authorList>
            <person name="Ikenaga M."/>
            <person name="Kataoka M."/>
            <person name="Murouchi A."/>
            <person name="Katsuragi S."/>
            <person name="Sakai M."/>
        </authorList>
    </citation>
    <scope>NUCLEOTIDE SEQUENCE [LARGE SCALE GENOMIC DNA]</scope>
    <source>
        <strain evidence="11">YU21-B</strain>
    </source>
</reference>
<dbReference type="InterPro" id="IPR036942">
    <property type="entry name" value="Beta-barrel_TonB_sf"/>
</dbReference>
<keyword evidence="10" id="KW-0675">Receptor</keyword>
<evidence type="ECO:0000256" key="2">
    <source>
        <dbReference type="ARBA" id="ARBA00022729"/>
    </source>
</evidence>
<dbReference type="InterPro" id="IPR037066">
    <property type="entry name" value="Plug_dom_sf"/>
</dbReference>
<keyword evidence="2 7" id="KW-0732">Signal</keyword>
<dbReference type="PANTHER" id="PTHR47234:SF2">
    <property type="entry name" value="TONB-DEPENDENT RECEPTOR"/>
    <property type="match status" value="1"/>
</dbReference>
<organism evidence="10 11">
    <name type="scientific">Steroidobacter agaridevorans</name>
    <dbReference type="NCBI Taxonomy" id="2695856"/>
    <lineage>
        <taxon>Bacteria</taxon>
        <taxon>Pseudomonadati</taxon>
        <taxon>Pseudomonadota</taxon>
        <taxon>Gammaproteobacteria</taxon>
        <taxon>Steroidobacterales</taxon>
        <taxon>Steroidobacteraceae</taxon>
        <taxon>Steroidobacter</taxon>
    </lineage>
</organism>
<feature type="signal peptide" evidence="7">
    <location>
        <begin position="1"/>
        <end position="30"/>
    </location>
</feature>
<dbReference type="InterPro" id="IPR000531">
    <property type="entry name" value="Beta-barrel_TonB"/>
</dbReference>
<evidence type="ECO:0000256" key="4">
    <source>
        <dbReference type="ARBA" id="ARBA00023136"/>
    </source>
</evidence>
<sequence>MSTSKSIRRAVQLALWTGAATVTAAQSVYAADDQNIQEVVVTGTRISVPGAISSSPILSIGTDEITMQQATEIEQVFRDLPVTAVGDGSNVNNGTAGAATLNLRGLGAQRNLILIDGKRVTPFNYDGQVDTSIIPTALIERVDIVTGGASAVYGSDAIAGAVNFVMKRDFEGVDLSTDFSQFDEKDGDVRSASFVMGANVADGRGNIVVGLNWTDRDPVMLGDRPLGQLGIVTASGAGYDNFLNGVAPTPAPAGCGGPNSVVSGGSTTTLPTRIAIAGGGAIGQFRDDGSIGANCSVFNFNPYNYYQTPLQRVGGMVMGHFEVSEHAEAYARFGYTSTEVRQQIAASGIFGSAFWTPLSNPFINSSAQTTLINAYNAGRAGATPIVSTGGDFPNWRDLNGNGVVDAADDVRITYSRRTVEFGPRSTTYENNSYNILVGVRGQLIGDWDYDVFGQYGEAERSNVSAGYTNVTAAADAIDAVMGPNGVPVCRSGNPGCVPLNLFGGFGSITQEMASYSSASAIEQQAYEQKIVGASVSGPINAVQIPWAGSPLAMSFGVEYREEFGTATPDLCWQTQPASCLGGAGGSILPIAGGFDVREVFGEVLLPVASDLPGIRALDLEAGYRYADYDPSGVNRTYKYGLSYKPVDQVLFRVMKQRAARAPNVGELAAPNTTALDNATIDPCSVENAGNITPELSALCMSTGMTAGQVGVVNDLVSGQVNSFQGTDLDNLPKPEQADTLTVGVVWTPDFIPLANDVLISLDYYDIDISDVIGEFGAQEVLDACYVGGIAEECAKIRRIGGGLTLDGSGIETYTTNLKYLRAEGVELGVALGFDIGKFGNLRVSANVNKYLTHESQSSDLTPLVDCVGTFGTNCGNGPQGGPLPETRWLQRTSWMYNDFTVSLLWRHLSGIESAVPVFPKFQKIDSYDYFDLFGSWQFMEQATVNFGISNLFEKDPPVVGNEAADTGSNSGNTFPQLYDALGRQYAVGLRFTF</sequence>
<keyword evidence="5" id="KW-0998">Cell outer membrane</keyword>
<evidence type="ECO:0000256" key="3">
    <source>
        <dbReference type="ARBA" id="ARBA00023077"/>
    </source>
</evidence>
<keyword evidence="4 6" id="KW-0472">Membrane</keyword>
<dbReference type="Pfam" id="PF07715">
    <property type="entry name" value="Plug"/>
    <property type="match status" value="1"/>
</dbReference>
<dbReference type="Proteomes" id="UP000445000">
    <property type="component" value="Unassembled WGS sequence"/>
</dbReference>